<evidence type="ECO:0000313" key="1">
    <source>
        <dbReference type="EMBL" id="BBY52713.1"/>
    </source>
</evidence>
<protein>
    <submittedName>
        <fullName evidence="1">Uncharacterized protein</fullName>
    </submittedName>
</protein>
<reference evidence="1 2" key="1">
    <citation type="journal article" date="2019" name="Emerg. Microbes Infect.">
        <title>Comprehensive subspecies identification of 175 nontuberculous mycobacteria species based on 7547 genomic profiles.</title>
        <authorList>
            <person name="Matsumoto Y."/>
            <person name="Kinjo T."/>
            <person name="Motooka D."/>
            <person name="Nabeya D."/>
            <person name="Jung N."/>
            <person name="Uechi K."/>
            <person name="Horii T."/>
            <person name="Iida T."/>
            <person name="Fujita J."/>
            <person name="Nakamura S."/>
        </authorList>
    </citation>
    <scope>NUCLEOTIDE SEQUENCE [LARGE SCALE GENOMIC DNA]</scope>
    <source>
        <strain evidence="1 2">JCM 18538</strain>
    </source>
</reference>
<evidence type="ECO:0000313" key="2">
    <source>
        <dbReference type="Proteomes" id="UP000467428"/>
    </source>
</evidence>
<gene>
    <name evidence="1" type="ORF">MARA_61810</name>
</gene>
<sequence>MRRGIGLAVSAGVAAAAGVPSEQLANSIFVRMTPGALVKLRDVGGDIGATC</sequence>
<dbReference type="Proteomes" id="UP000467428">
    <property type="component" value="Chromosome"/>
</dbReference>
<name>A0A7I7S7P3_9MYCO</name>
<organism evidence="1 2">
    <name type="scientific">Mycolicibacterium arabiense</name>
    <dbReference type="NCBI Taxonomy" id="1286181"/>
    <lineage>
        <taxon>Bacteria</taxon>
        <taxon>Bacillati</taxon>
        <taxon>Actinomycetota</taxon>
        <taxon>Actinomycetes</taxon>
        <taxon>Mycobacteriales</taxon>
        <taxon>Mycobacteriaceae</taxon>
        <taxon>Mycolicibacterium</taxon>
    </lineage>
</organism>
<dbReference type="KEGG" id="marz:MARA_61810"/>
<dbReference type="EMBL" id="AP022593">
    <property type="protein sequence ID" value="BBY52713.1"/>
    <property type="molecule type" value="Genomic_DNA"/>
</dbReference>
<keyword evidence="2" id="KW-1185">Reference proteome</keyword>
<dbReference type="AlphaFoldDB" id="A0A7I7S7P3"/>
<geneLocation type="plasmid" evidence="2">
    <name>pjcm18538 dna</name>
</geneLocation>
<proteinExistence type="predicted"/>
<accession>A0A7I7S7P3</accession>